<keyword evidence="2" id="KW-1185">Reference proteome</keyword>
<dbReference type="AlphaFoldDB" id="A0A553NQU6"/>
<evidence type="ECO:0000313" key="1">
    <source>
        <dbReference type="EMBL" id="TRY67811.1"/>
    </source>
</evidence>
<comment type="caution">
    <text evidence="1">The sequence shown here is derived from an EMBL/GenBank/DDBJ whole genome shotgun (WGS) entry which is preliminary data.</text>
</comment>
<protein>
    <submittedName>
        <fullName evidence="1">Uncharacterized protein</fullName>
    </submittedName>
</protein>
<gene>
    <name evidence="1" type="ORF">TCAL_15878</name>
</gene>
<proteinExistence type="predicted"/>
<reference evidence="1 2" key="1">
    <citation type="journal article" date="2018" name="Nat. Ecol. Evol.">
        <title>Genomic signatures of mitonuclear coevolution across populations of Tigriopus californicus.</title>
        <authorList>
            <person name="Barreto F.S."/>
            <person name="Watson E.T."/>
            <person name="Lima T.G."/>
            <person name="Willett C.S."/>
            <person name="Edmands S."/>
            <person name="Li W."/>
            <person name="Burton R.S."/>
        </authorList>
    </citation>
    <scope>NUCLEOTIDE SEQUENCE [LARGE SCALE GENOMIC DNA]</scope>
    <source>
        <strain evidence="1 2">San Diego</strain>
    </source>
</reference>
<name>A0A553NQU6_TIGCA</name>
<organism evidence="1 2">
    <name type="scientific">Tigriopus californicus</name>
    <name type="common">Marine copepod</name>
    <dbReference type="NCBI Taxonomy" id="6832"/>
    <lineage>
        <taxon>Eukaryota</taxon>
        <taxon>Metazoa</taxon>
        <taxon>Ecdysozoa</taxon>
        <taxon>Arthropoda</taxon>
        <taxon>Crustacea</taxon>
        <taxon>Multicrustacea</taxon>
        <taxon>Hexanauplia</taxon>
        <taxon>Copepoda</taxon>
        <taxon>Harpacticoida</taxon>
        <taxon>Harpacticidae</taxon>
        <taxon>Tigriopus</taxon>
    </lineage>
</organism>
<sequence length="64" mass="6956">MNSPAINTVSYQSNKVCPIKLSKSNPCTWGGLYVVYSNRSISGGILRRRKSVDSMLPADPVQIG</sequence>
<evidence type="ECO:0000313" key="2">
    <source>
        <dbReference type="Proteomes" id="UP000318571"/>
    </source>
</evidence>
<dbReference type="Proteomes" id="UP000318571">
    <property type="component" value="Chromosome 4"/>
</dbReference>
<accession>A0A553NQU6</accession>
<dbReference type="EMBL" id="VCGU01000011">
    <property type="protein sequence ID" value="TRY67811.1"/>
    <property type="molecule type" value="Genomic_DNA"/>
</dbReference>